<dbReference type="PANTHER" id="PTHR45023">
    <property type="match status" value="1"/>
</dbReference>
<dbReference type="STRING" id="3880.G7JIQ3"/>
<accession>A0A0C3X1C1</accession>
<dbReference type="PaxDb" id="3880-AES90043"/>
<reference evidence="4 6" key="2">
    <citation type="journal article" date="2014" name="BMC Genomics">
        <title>An improved genome release (version Mt4.0) for the model legume Medicago truncatula.</title>
        <authorList>
            <person name="Tang H."/>
            <person name="Krishnakumar V."/>
            <person name="Bidwell S."/>
            <person name="Rosen B."/>
            <person name="Chan A."/>
            <person name="Zhou S."/>
            <person name="Gentzbittel L."/>
            <person name="Childs K.L."/>
            <person name="Yandell M."/>
            <person name="Gundlach H."/>
            <person name="Mayer K.F."/>
            <person name="Schwartz D.C."/>
            <person name="Town C.D."/>
        </authorList>
    </citation>
    <scope>GENOME REANNOTATION</scope>
    <source>
        <strain evidence="5 6">cv. Jemalong A17</strain>
    </source>
</reference>
<feature type="region of interest" description="Disordered" evidence="2">
    <location>
        <begin position="189"/>
        <end position="231"/>
    </location>
</feature>
<proteinExistence type="predicted"/>
<dbReference type="PANTHER" id="PTHR45023:SF4">
    <property type="entry name" value="GLYCINE-RICH PROTEIN-RELATED"/>
    <property type="match status" value="1"/>
</dbReference>
<accession>G7JIQ3</accession>
<feature type="domain" description="No apical meristem-associated C-terminal" evidence="3">
    <location>
        <begin position="156"/>
        <end position="303"/>
    </location>
</feature>
<name>G7JIQ3_MEDTR</name>
<evidence type="ECO:0000256" key="1">
    <source>
        <dbReference type="SAM" id="Coils"/>
    </source>
</evidence>
<sequence length="321" mass="36609">MSHGVQMENSRVQLNDQDIEASQPCTQDGMETINLCEEVGATSVANTLKTRFQPKEDELLIQSWLNISKDPIVGNGQRGGSFWKRIGEVYNNHRDKDFQERKPVVVKGRWHKKINPSISKFVGCYKDVVALKKSGASESNNISAAKDIYYQDVREKFTLENAWKLLRDEPKWLAGCVLEPSAKGTNNLASGAYSASSNPPTPTSEYNPPQRPIGQKAAKKKGKEKPVEMSTPKFDALKDDFNKRLELMSGFARDYARIESEKLEIERKRVDAELQRVEDDRKRSKINDLQILTKDTSNMNPRQLNDYDFLYDVIREKYGLN</sequence>
<dbReference type="eggNOG" id="ENOG502SZRR">
    <property type="taxonomic scope" value="Eukaryota"/>
</dbReference>
<keyword evidence="6" id="KW-1185">Reference proteome</keyword>
<reference evidence="5" key="3">
    <citation type="submission" date="2015-04" db="UniProtKB">
        <authorList>
            <consortium name="EnsemblPlants"/>
        </authorList>
    </citation>
    <scope>IDENTIFICATION</scope>
    <source>
        <strain evidence="5">cv. Jemalong A17</strain>
    </source>
</reference>
<evidence type="ECO:0000313" key="6">
    <source>
        <dbReference type="Proteomes" id="UP000002051"/>
    </source>
</evidence>
<keyword evidence="1" id="KW-0175">Coiled coil</keyword>
<dbReference type="EnsemblPlants" id="AES90043">
    <property type="protein sequence ID" value="AES90043"/>
    <property type="gene ID" value="MTR_4g083510"/>
</dbReference>
<evidence type="ECO:0000259" key="3">
    <source>
        <dbReference type="Pfam" id="PF14303"/>
    </source>
</evidence>
<feature type="coiled-coil region" evidence="1">
    <location>
        <begin position="255"/>
        <end position="287"/>
    </location>
</feature>
<evidence type="ECO:0000256" key="2">
    <source>
        <dbReference type="SAM" id="MobiDB-lite"/>
    </source>
</evidence>
<protein>
    <submittedName>
        <fullName evidence="4">No-apical-meristem-associated carboxy-terminal domain protein</fullName>
    </submittedName>
</protein>
<dbReference type="OrthoDB" id="70182at2759"/>
<dbReference type="Proteomes" id="UP000002051">
    <property type="component" value="Chromosome 4"/>
</dbReference>
<dbReference type="EMBL" id="CM001220">
    <property type="protein sequence ID" value="AES90043.2"/>
    <property type="molecule type" value="Genomic_DNA"/>
</dbReference>
<organism evidence="4 6">
    <name type="scientific">Medicago truncatula</name>
    <name type="common">Barrel medic</name>
    <name type="synonym">Medicago tribuloides</name>
    <dbReference type="NCBI Taxonomy" id="3880"/>
    <lineage>
        <taxon>Eukaryota</taxon>
        <taxon>Viridiplantae</taxon>
        <taxon>Streptophyta</taxon>
        <taxon>Embryophyta</taxon>
        <taxon>Tracheophyta</taxon>
        <taxon>Spermatophyta</taxon>
        <taxon>Magnoliopsida</taxon>
        <taxon>eudicotyledons</taxon>
        <taxon>Gunneridae</taxon>
        <taxon>Pentapetalae</taxon>
        <taxon>rosids</taxon>
        <taxon>fabids</taxon>
        <taxon>Fabales</taxon>
        <taxon>Fabaceae</taxon>
        <taxon>Papilionoideae</taxon>
        <taxon>50 kb inversion clade</taxon>
        <taxon>NPAAA clade</taxon>
        <taxon>Hologalegina</taxon>
        <taxon>IRL clade</taxon>
        <taxon>Trifolieae</taxon>
        <taxon>Medicago</taxon>
    </lineage>
</organism>
<dbReference type="InterPro" id="IPR029466">
    <property type="entry name" value="NAM-associated_C"/>
</dbReference>
<evidence type="ECO:0000313" key="5">
    <source>
        <dbReference type="EnsemblPlants" id="AES90043"/>
    </source>
</evidence>
<reference evidence="4 6" key="1">
    <citation type="journal article" date="2011" name="Nature">
        <title>The Medicago genome provides insight into the evolution of rhizobial symbioses.</title>
        <authorList>
            <person name="Young N.D."/>
            <person name="Debelle F."/>
            <person name="Oldroyd G.E."/>
            <person name="Geurts R."/>
            <person name="Cannon S.B."/>
            <person name="Udvardi M.K."/>
            <person name="Benedito V.A."/>
            <person name="Mayer K.F."/>
            <person name="Gouzy J."/>
            <person name="Schoof H."/>
            <person name="Van de Peer Y."/>
            <person name="Proost S."/>
            <person name="Cook D.R."/>
            <person name="Meyers B.C."/>
            <person name="Spannagl M."/>
            <person name="Cheung F."/>
            <person name="De Mita S."/>
            <person name="Krishnakumar V."/>
            <person name="Gundlach H."/>
            <person name="Zhou S."/>
            <person name="Mudge J."/>
            <person name="Bharti A.K."/>
            <person name="Murray J.D."/>
            <person name="Naoumkina M.A."/>
            <person name="Rosen B."/>
            <person name="Silverstein K.A."/>
            <person name="Tang H."/>
            <person name="Rombauts S."/>
            <person name="Zhao P.X."/>
            <person name="Zhou P."/>
            <person name="Barbe V."/>
            <person name="Bardou P."/>
            <person name="Bechner M."/>
            <person name="Bellec A."/>
            <person name="Berger A."/>
            <person name="Berges H."/>
            <person name="Bidwell S."/>
            <person name="Bisseling T."/>
            <person name="Choisne N."/>
            <person name="Couloux A."/>
            <person name="Denny R."/>
            <person name="Deshpande S."/>
            <person name="Dai X."/>
            <person name="Doyle J.J."/>
            <person name="Dudez A.M."/>
            <person name="Farmer A.D."/>
            <person name="Fouteau S."/>
            <person name="Franken C."/>
            <person name="Gibelin C."/>
            <person name="Gish J."/>
            <person name="Goldstein S."/>
            <person name="Gonzalez A.J."/>
            <person name="Green P.J."/>
            <person name="Hallab A."/>
            <person name="Hartog M."/>
            <person name="Hua A."/>
            <person name="Humphray S.J."/>
            <person name="Jeong D.H."/>
            <person name="Jing Y."/>
            <person name="Jocker A."/>
            <person name="Kenton S.M."/>
            <person name="Kim D.J."/>
            <person name="Klee K."/>
            <person name="Lai H."/>
            <person name="Lang C."/>
            <person name="Lin S."/>
            <person name="Macmil S.L."/>
            <person name="Magdelenat G."/>
            <person name="Matthews L."/>
            <person name="McCorrison J."/>
            <person name="Monaghan E.L."/>
            <person name="Mun J.H."/>
            <person name="Najar F.Z."/>
            <person name="Nicholson C."/>
            <person name="Noirot C."/>
            <person name="O'Bleness M."/>
            <person name="Paule C.R."/>
            <person name="Poulain J."/>
            <person name="Prion F."/>
            <person name="Qin B."/>
            <person name="Qu C."/>
            <person name="Retzel E.F."/>
            <person name="Riddle C."/>
            <person name="Sallet E."/>
            <person name="Samain S."/>
            <person name="Samson N."/>
            <person name="Sanders I."/>
            <person name="Saurat O."/>
            <person name="Scarpelli C."/>
            <person name="Schiex T."/>
            <person name="Segurens B."/>
            <person name="Severin A.J."/>
            <person name="Sherrier D.J."/>
            <person name="Shi R."/>
            <person name="Sims S."/>
            <person name="Singer S.R."/>
            <person name="Sinharoy S."/>
            <person name="Sterck L."/>
            <person name="Viollet A."/>
            <person name="Wang B.B."/>
            <person name="Wang K."/>
            <person name="Wang M."/>
            <person name="Wang X."/>
            <person name="Warfsmann J."/>
            <person name="Weissenbach J."/>
            <person name="White D.D."/>
            <person name="White J.D."/>
            <person name="Wiley G.B."/>
            <person name="Wincker P."/>
            <person name="Xing Y."/>
            <person name="Yang L."/>
            <person name="Yao Z."/>
            <person name="Ying F."/>
            <person name="Zhai J."/>
            <person name="Zhou L."/>
            <person name="Zuber A."/>
            <person name="Denarie J."/>
            <person name="Dixon R.A."/>
            <person name="May G.D."/>
            <person name="Schwartz D.C."/>
            <person name="Rogers J."/>
            <person name="Quetier F."/>
            <person name="Town C.D."/>
            <person name="Roe B.A."/>
        </authorList>
    </citation>
    <scope>NUCLEOTIDE SEQUENCE [LARGE SCALE GENOMIC DNA]</scope>
    <source>
        <strain evidence="4">A17</strain>
        <strain evidence="5 6">cv. Jemalong A17</strain>
    </source>
</reference>
<dbReference type="AlphaFoldDB" id="G7JIQ3"/>
<dbReference type="HOGENOM" id="CLU_869782_0_0_1"/>
<evidence type="ECO:0000313" key="4">
    <source>
        <dbReference type="EMBL" id="AES90043.2"/>
    </source>
</evidence>
<dbReference type="Pfam" id="PF14303">
    <property type="entry name" value="NAM-associated"/>
    <property type="match status" value="1"/>
</dbReference>
<gene>
    <name evidence="5" type="primary">11446189</name>
    <name evidence="4" type="ordered locus">MTR_4g083510</name>
</gene>
<dbReference type="KEGG" id="mtr:11446189"/>
<feature type="compositionally biased region" description="Polar residues" evidence="2">
    <location>
        <begin position="189"/>
        <end position="207"/>
    </location>
</feature>